<dbReference type="Gene3D" id="3.30.342.10">
    <property type="entry name" value="DNA Polymerase, chain B, domain 1"/>
    <property type="match status" value="1"/>
</dbReference>
<dbReference type="SUPFAM" id="SSF56672">
    <property type="entry name" value="DNA/RNA polymerases"/>
    <property type="match status" value="1"/>
</dbReference>
<evidence type="ECO:0000256" key="2">
    <source>
        <dbReference type="ARBA" id="ARBA00022679"/>
    </source>
</evidence>
<proteinExistence type="inferred from homology"/>
<dbReference type="PANTHER" id="PTHR10322">
    <property type="entry name" value="DNA POLYMERASE CATALYTIC SUBUNIT"/>
    <property type="match status" value="1"/>
</dbReference>
<gene>
    <name evidence="10" type="ORF">EF806_02015</name>
</gene>
<comment type="catalytic activity">
    <reaction evidence="6 7">
        <text>DNA(n) + a 2'-deoxyribonucleoside 5'-triphosphate = DNA(n+1) + diphosphate</text>
        <dbReference type="Rhea" id="RHEA:22508"/>
        <dbReference type="Rhea" id="RHEA-COMP:17339"/>
        <dbReference type="Rhea" id="RHEA-COMP:17340"/>
        <dbReference type="ChEBI" id="CHEBI:33019"/>
        <dbReference type="ChEBI" id="CHEBI:61560"/>
        <dbReference type="ChEBI" id="CHEBI:173112"/>
        <dbReference type="EC" id="2.7.7.7"/>
    </reaction>
</comment>
<evidence type="ECO:0000256" key="6">
    <source>
        <dbReference type="ARBA" id="ARBA00049244"/>
    </source>
</evidence>
<evidence type="ECO:0000313" key="11">
    <source>
        <dbReference type="Proteomes" id="UP000317158"/>
    </source>
</evidence>
<evidence type="ECO:0000259" key="9">
    <source>
        <dbReference type="Pfam" id="PF03104"/>
    </source>
</evidence>
<feature type="domain" description="DNA-directed DNA polymerase family B multifunctional" evidence="8">
    <location>
        <begin position="426"/>
        <end position="688"/>
    </location>
</feature>
<accession>A0A520KSE7</accession>
<evidence type="ECO:0000256" key="3">
    <source>
        <dbReference type="ARBA" id="ARBA00022695"/>
    </source>
</evidence>
<dbReference type="InterPro" id="IPR017964">
    <property type="entry name" value="DNA-dir_DNA_pol_B_CS"/>
</dbReference>
<dbReference type="Proteomes" id="UP000317158">
    <property type="component" value="Unassembled WGS sequence"/>
</dbReference>
<keyword evidence="4 7" id="KW-0239">DNA-directed DNA polymerase</keyword>
<evidence type="ECO:0000256" key="5">
    <source>
        <dbReference type="ARBA" id="ARBA00023125"/>
    </source>
</evidence>
<keyword evidence="7" id="KW-0235">DNA replication</keyword>
<evidence type="ECO:0000256" key="1">
    <source>
        <dbReference type="ARBA" id="ARBA00005755"/>
    </source>
</evidence>
<protein>
    <recommendedName>
        <fullName evidence="7">DNA polymerase</fullName>
        <ecNumber evidence="7">2.7.7.7</ecNumber>
    </recommendedName>
</protein>
<dbReference type="PROSITE" id="PS00116">
    <property type="entry name" value="DNA_POLYMERASE_B"/>
    <property type="match status" value="1"/>
</dbReference>
<dbReference type="AlphaFoldDB" id="A0A520KSE7"/>
<comment type="similarity">
    <text evidence="1 7">Belongs to the DNA polymerase type-B family.</text>
</comment>
<keyword evidence="3 7" id="KW-0548">Nucleotidyltransferase</keyword>
<sequence>MIYEYLKNDVLLGVSHDFAYFLRAGPVDISKLHSPFLLVLGGEKERKQILDLWNRYKTNKENILSNIKDIKDLEEYKSFWNPSKVQNVFKVETYESYLVPEVSNYIFSEFGIPTAEHDIPYVNRALVDFAVDNLWLFDTKGHEERLNILVYDIEISNYGKDQAGMQPIDIIGYSEFGISFKSDKDLENEDFFFNITDMPDNWEGLEIKQLISNNEDEELENFVIFLKEIMSHDIIAGHNILNFDNINIYNRAEYLNNKNKDGLSSDEKKLFIDFLTKYARKERIFNFGSIQGSVNLYPTSFDTYYAVRKFFPNLDSYGLKYLAPFFGIKIEDRTYLNHNEIALNEITFKYNRDDIAEQNGITLLLLQQALPLAFLTGLPFEILLPAGTTKIWDHMAMIRAAKYKKIFPATCRVSTVSRQLLNDFGLNKVRKSKEEIFKEARDKKNKDDLKESLRVIKYGEEMPDWVEYPYVNLDYHFPGGKTIKPSEVKSDFLIWWDVIVADVGAMYPTILRADNIGADTIRLARREDTPDDYVWIKKIPERFLDEEDIAYIEKETNGYLIGIKKSKDEGVVNLAMKGILKMISNIKRELAILKTENTDKEQIKRMQMIYNSLKGIRNAGTHGIMTAPNVSCRQFNLWAGAAITTKGQEILDDVLKRLKNNDIRVVYGDTDGIYVACSKRAPRDVYEILGIKKDGLDLSDYEFITPPEKIFDVIEECNKVWRERLNYPDFELEPERHTAMFFLKHKNYLVWDIEDGNLVMKTKGNNFKASDKAELAVKILEKIMYNVLKNHLSWNDENEEQERVKRSIRDITKDIVSSLNLDEVDISDLIMTQTVSPPNSYARNKDGSMNIFGQRSAALEKIVGRINTSTKYRFVVTRSPLPGIDNPIKSSIKPIQYMYPVDYLSDYNDIDIDWYRKMVKNYIKGAFGFEDVREDINKGKNLSLDLFM</sequence>
<evidence type="ECO:0000256" key="4">
    <source>
        <dbReference type="ARBA" id="ARBA00022932"/>
    </source>
</evidence>
<dbReference type="Gene3D" id="3.90.1600.10">
    <property type="entry name" value="Palm domain of DNA polymerase"/>
    <property type="match status" value="1"/>
</dbReference>
<dbReference type="Gene3D" id="3.30.420.10">
    <property type="entry name" value="Ribonuclease H-like superfamily/Ribonuclease H"/>
    <property type="match status" value="1"/>
</dbReference>
<dbReference type="EMBL" id="RXIF01000004">
    <property type="protein sequence ID" value="RZN64847.1"/>
    <property type="molecule type" value="Genomic_DNA"/>
</dbReference>
<dbReference type="InterPro" id="IPR012337">
    <property type="entry name" value="RNaseH-like_sf"/>
</dbReference>
<comment type="caution">
    <text evidence="10">The sequence shown here is derived from an EMBL/GenBank/DDBJ whole genome shotgun (WGS) entry which is preliminary data.</text>
</comment>
<evidence type="ECO:0000313" key="10">
    <source>
        <dbReference type="EMBL" id="RZN64847.1"/>
    </source>
</evidence>
<dbReference type="EC" id="2.7.7.7" evidence="7"/>
<evidence type="ECO:0000259" key="8">
    <source>
        <dbReference type="Pfam" id="PF00136"/>
    </source>
</evidence>
<name>A0A520KSE7_METT2</name>
<dbReference type="InterPro" id="IPR006134">
    <property type="entry name" value="DNA-dir_DNA_pol_B_multi_dom"/>
</dbReference>
<dbReference type="InterPro" id="IPR050240">
    <property type="entry name" value="DNA_pol_type-B"/>
</dbReference>
<dbReference type="GO" id="GO:0006261">
    <property type="term" value="P:DNA-templated DNA replication"/>
    <property type="evidence" value="ECO:0007669"/>
    <property type="project" value="TreeGrafter"/>
</dbReference>
<feature type="domain" description="DNA-directed DNA polymerase family B multifunctional" evidence="8">
    <location>
        <begin position="709"/>
        <end position="860"/>
    </location>
</feature>
<dbReference type="Pfam" id="PF00136">
    <property type="entry name" value="DNA_pol_B"/>
    <property type="match status" value="2"/>
</dbReference>
<feature type="domain" description="DNA-directed DNA polymerase family B exonuclease" evidence="9">
    <location>
        <begin position="142"/>
        <end position="320"/>
    </location>
</feature>
<dbReference type="SMART" id="SM00486">
    <property type="entry name" value="POLBc"/>
    <property type="match status" value="1"/>
</dbReference>
<dbReference type="InterPro" id="IPR023211">
    <property type="entry name" value="DNA_pol_palm_dom_sf"/>
</dbReference>
<dbReference type="GO" id="GO:0003887">
    <property type="term" value="F:DNA-directed DNA polymerase activity"/>
    <property type="evidence" value="ECO:0007669"/>
    <property type="project" value="UniProtKB-KW"/>
</dbReference>
<dbReference type="InterPro" id="IPR006172">
    <property type="entry name" value="DNA-dir_DNA_pol_B"/>
</dbReference>
<reference evidence="10 11" key="1">
    <citation type="journal article" date="2019" name="Nat. Microbiol.">
        <title>Wide diversity of methane and short-chain alkane metabolisms in uncultured archaea.</title>
        <authorList>
            <person name="Borrel G."/>
            <person name="Adam P.S."/>
            <person name="McKay L.J."/>
            <person name="Chen L.X."/>
            <person name="Sierra-Garcia I.N."/>
            <person name="Sieber C.M."/>
            <person name="Letourneur Q."/>
            <person name="Ghozlane A."/>
            <person name="Andersen G.L."/>
            <person name="Li W.J."/>
            <person name="Hallam S.J."/>
            <person name="Muyzer G."/>
            <person name="de Oliveira V.M."/>
            <person name="Inskeep W.P."/>
            <person name="Banfield J.F."/>
            <person name="Gribaldo S."/>
        </authorList>
    </citation>
    <scope>NUCLEOTIDE SEQUENCE [LARGE SCALE GENOMIC DNA]</scope>
    <source>
        <strain evidence="10">NM1a</strain>
    </source>
</reference>
<dbReference type="InterPro" id="IPR006133">
    <property type="entry name" value="DNA-dir_DNA_pol_B_exonuc"/>
</dbReference>
<dbReference type="Pfam" id="PF03104">
    <property type="entry name" value="DNA_pol_B_exo1"/>
    <property type="match status" value="1"/>
</dbReference>
<dbReference type="InterPro" id="IPR043502">
    <property type="entry name" value="DNA/RNA_pol_sf"/>
</dbReference>
<keyword evidence="2 7" id="KW-0808">Transferase</keyword>
<dbReference type="GO" id="GO:0003677">
    <property type="term" value="F:DNA binding"/>
    <property type="evidence" value="ECO:0007669"/>
    <property type="project" value="UniProtKB-KW"/>
</dbReference>
<keyword evidence="5 7" id="KW-0238">DNA-binding</keyword>
<dbReference type="InterPro" id="IPR036397">
    <property type="entry name" value="RNaseH_sf"/>
</dbReference>
<dbReference type="PANTHER" id="PTHR10322:SF23">
    <property type="entry name" value="DNA POLYMERASE DELTA CATALYTIC SUBUNIT"/>
    <property type="match status" value="1"/>
</dbReference>
<dbReference type="GO" id="GO:0000166">
    <property type="term" value="F:nucleotide binding"/>
    <property type="evidence" value="ECO:0007669"/>
    <property type="project" value="InterPro"/>
</dbReference>
<organism evidence="10 11">
    <name type="scientific">Methanoliparum thermophilum</name>
    <dbReference type="NCBI Taxonomy" id="2491083"/>
    <lineage>
        <taxon>Archaea</taxon>
        <taxon>Methanobacteriati</taxon>
        <taxon>Methanobacteriota</taxon>
        <taxon>Candidatus Methanoliparia</taxon>
        <taxon>Candidatus Methanoliparales</taxon>
        <taxon>Candidatus Methanoliparaceae</taxon>
        <taxon>Candidatus Methanoliparum</taxon>
    </lineage>
</organism>
<dbReference type="SUPFAM" id="SSF53098">
    <property type="entry name" value="Ribonuclease H-like"/>
    <property type="match status" value="1"/>
</dbReference>
<dbReference type="Gene3D" id="1.10.132.60">
    <property type="entry name" value="DNA polymerase family B, C-terminal domain"/>
    <property type="match status" value="1"/>
</dbReference>
<evidence type="ECO:0000256" key="7">
    <source>
        <dbReference type="RuleBase" id="RU000442"/>
    </source>
</evidence>
<dbReference type="InterPro" id="IPR042087">
    <property type="entry name" value="DNA_pol_B_thumb"/>
</dbReference>